<dbReference type="InterPro" id="IPR055357">
    <property type="entry name" value="LRR_At1g61320_AtMIF1"/>
</dbReference>
<dbReference type="Proteomes" id="UP001634393">
    <property type="component" value="Unassembled WGS sequence"/>
</dbReference>
<evidence type="ECO:0000313" key="3">
    <source>
        <dbReference type="Proteomes" id="UP001634393"/>
    </source>
</evidence>
<dbReference type="Pfam" id="PF00646">
    <property type="entry name" value="F-box"/>
    <property type="match status" value="1"/>
</dbReference>
<keyword evidence="3" id="KW-1185">Reference proteome</keyword>
<dbReference type="Gene3D" id="1.20.1280.50">
    <property type="match status" value="1"/>
</dbReference>
<comment type="caution">
    <text evidence="2">The sequence shown here is derived from an EMBL/GenBank/DDBJ whole genome shotgun (WGS) entry which is preliminary data.</text>
</comment>
<dbReference type="PANTHER" id="PTHR31639">
    <property type="entry name" value="F-BOX PROTEIN-LIKE"/>
    <property type="match status" value="1"/>
</dbReference>
<sequence>MEASREVASKHSTKIENLPECILIRILSFLTTLDAIRTTLACRTWRNLWYQVPSLSFDIIPFYSPSKPYIITRDKFIQCVNQAISIHPFTHVKKFHLRIDYCAAYSHINNVNNWVLHAINSKVIELDIDFHICDLKWILTDSTYREVDKFDEFLFDFSHLKDSSVEVLKLRRSSINCPPYEVGSSGFQSVQSLIFHDLNLVNREVNDVIKFCVNLEYLTIRYCSIPNSLEIYSSKLKKCELETLFTSKVVIGAPRLHSISIRKVCADLCFWEPSLVVAKVEYDDITLGKCSYRCRLMCSLSTTKYLTVPDMYFGQEEFLKEMEISEEFFSRPVILNIPHRSIEGEIYVVKLIKRINWF</sequence>
<dbReference type="Pfam" id="PF23622">
    <property type="entry name" value="LRR_At1g61320_AtMIF1"/>
    <property type="match status" value="1"/>
</dbReference>
<dbReference type="InterPro" id="IPR036047">
    <property type="entry name" value="F-box-like_dom_sf"/>
</dbReference>
<evidence type="ECO:0000313" key="2">
    <source>
        <dbReference type="EMBL" id="KAL3834351.1"/>
    </source>
</evidence>
<name>A0ABD3TBJ7_9LAMI</name>
<gene>
    <name evidence="2" type="ORF">ACJIZ3_009087</name>
</gene>
<feature type="domain" description="F-box" evidence="1">
    <location>
        <begin position="12"/>
        <end position="60"/>
    </location>
</feature>
<organism evidence="2 3">
    <name type="scientific">Penstemon smallii</name>
    <dbReference type="NCBI Taxonomy" id="265156"/>
    <lineage>
        <taxon>Eukaryota</taxon>
        <taxon>Viridiplantae</taxon>
        <taxon>Streptophyta</taxon>
        <taxon>Embryophyta</taxon>
        <taxon>Tracheophyta</taxon>
        <taxon>Spermatophyta</taxon>
        <taxon>Magnoliopsida</taxon>
        <taxon>eudicotyledons</taxon>
        <taxon>Gunneridae</taxon>
        <taxon>Pentapetalae</taxon>
        <taxon>asterids</taxon>
        <taxon>lamiids</taxon>
        <taxon>Lamiales</taxon>
        <taxon>Plantaginaceae</taxon>
        <taxon>Cheloneae</taxon>
        <taxon>Penstemon</taxon>
    </lineage>
</organism>
<dbReference type="AlphaFoldDB" id="A0ABD3TBJ7"/>
<proteinExistence type="predicted"/>
<evidence type="ECO:0000259" key="1">
    <source>
        <dbReference type="PROSITE" id="PS50181"/>
    </source>
</evidence>
<dbReference type="EMBL" id="JBJXBP010000004">
    <property type="protein sequence ID" value="KAL3834351.1"/>
    <property type="molecule type" value="Genomic_DNA"/>
</dbReference>
<reference evidence="2 3" key="1">
    <citation type="submission" date="2024-12" db="EMBL/GenBank/DDBJ databases">
        <title>The unique morphological basis and parallel evolutionary history of personate flowers in Penstemon.</title>
        <authorList>
            <person name="Depatie T.H."/>
            <person name="Wessinger C.A."/>
        </authorList>
    </citation>
    <scope>NUCLEOTIDE SEQUENCE [LARGE SCALE GENOMIC DNA]</scope>
    <source>
        <strain evidence="2">WTNN_2</strain>
        <tissue evidence="2">Leaf</tissue>
    </source>
</reference>
<protein>
    <recommendedName>
        <fullName evidence="1">F-box domain-containing protein</fullName>
    </recommendedName>
</protein>
<dbReference type="InterPro" id="IPR001810">
    <property type="entry name" value="F-box_dom"/>
</dbReference>
<dbReference type="PANTHER" id="PTHR31639:SF256">
    <property type="entry name" value="OS07G0242900 PROTEIN"/>
    <property type="match status" value="1"/>
</dbReference>
<accession>A0ABD3TBJ7</accession>
<dbReference type="SUPFAM" id="SSF81383">
    <property type="entry name" value="F-box domain"/>
    <property type="match status" value="1"/>
</dbReference>
<dbReference type="PROSITE" id="PS50181">
    <property type="entry name" value="FBOX"/>
    <property type="match status" value="1"/>
</dbReference>